<evidence type="ECO:0000313" key="8">
    <source>
        <dbReference type="EMBL" id="TXC62382.1"/>
    </source>
</evidence>
<evidence type="ECO:0000256" key="6">
    <source>
        <dbReference type="SAM" id="Phobius"/>
    </source>
</evidence>
<dbReference type="Proteomes" id="UP000321249">
    <property type="component" value="Unassembled WGS sequence"/>
</dbReference>
<dbReference type="InterPro" id="IPR044770">
    <property type="entry name" value="MFS_spinster-like"/>
</dbReference>
<evidence type="ECO:0000313" key="9">
    <source>
        <dbReference type="Proteomes" id="UP000321249"/>
    </source>
</evidence>
<feature type="transmembrane region" description="Helical" evidence="6">
    <location>
        <begin position="117"/>
        <end position="138"/>
    </location>
</feature>
<keyword evidence="3 6" id="KW-0812">Transmembrane</keyword>
<feature type="transmembrane region" description="Helical" evidence="6">
    <location>
        <begin position="63"/>
        <end position="84"/>
    </location>
</feature>
<dbReference type="PANTHER" id="PTHR23505:SF79">
    <property type="entry name" value="PROTEIN SPINSTER"/>
    <property type="match status" value="1"/>
</dbReference>
<protein>
    <submittedName>
        <fullName evidence="8">MFS transporter</fullName>
    </submittedName>
</protein>
<feature type="transmembrane region" description="Helical" evidence="6">
    <location>
        <begin position="91"/>
        <end position="111"/>
    </location>
</feature>
<accession>A0A5C6TP91</accession>
<dbReference type="OrthoDB" id="7400989at2"/>
<evidence type="ECO:0000256" key="3">
    <source>
        <dbReference type="ARBA" id="ARBA00022692"/>
    </source>
</evidence>
<keyword evidence="5 6" id="KW-0472">Membrane</keyword>
<dbReference type="PROSITE" id="PS50850">
    <property type="entry name" value="MFS"/>
    <property type="match status" value="1"/>
</dbReference>
<feature type="transmembrane region" description="Helical" evidence="6">
    <location>
        <begin position="314"/>
        <end position="335"/>
    </location>
</feature>
<dbReference type="InterPro" id="IPR020846">
    <property type="entry name" value="MFS_dom"/>
</dbReference>
<evidence type="ECO:0000256" key="4">
    <source>
        <dbReference type="ARBA" id="ARBA00022989"/>
    </source>
</evidence>
<feature type="transmembrane region" description="Helical" evidence="6">
    <location>
        <begin position="408"/>
        <end position="429"/>
    </location>
</feature>
<keyword evidence="4 6" id="KW-1133">Transmembrane helix</keyword>
<comment type="caution">
    <text evidence="8">The sequence shown here is derived from an EMBL/GenBank/DDBJ whole genome shotgun (WGS) entry which is preliminary data.</text>
</comment>
<evidence type="ECO:0000259" key="7">
    <source>
        <dbReference type="PROSITE" id="PS50850"/>
    </source>
</evidence>
<dbReference type="Gene3D" id="1.20.1250.20">
    <property type="entry name" value="MFS general substrate transporter like domains"/>
    <property type="match status" value="1"/>
</dbReference>
<feature type="transmembrane region" description="Helical" evidence="6">
    <location>
        <begin position="244"/>
        <end position="264"/>
    </location>
</feature>
<keyword evidence="2" id="KW-0813">Transport</keyword>
<feature type="transmembrane region" description="Helical" evidence="6">
    <location>
        <begin position="378"/>
        <end position="402"/>
    </location>
</feature>
<dbReference type="AlphaFoldDB" id="A0A5C6TP91"/>
<keyword evidence="9" id="KW-1185">Reference proteome</keyword>
<reference evidence="8 9" key="1">
    <citation type="journal article" date="2015" name="J. Microbiol.">
        <title>Sphingosinicella ginsenosidimutans sp. nov., with ginsenoside converting activity.</title>
        <authorList>
            <person name="Kim J.K."/>
            <person name="Kang M.S."/>
            <person name="Park S.C."/>
            <person name="Kim K.M."/>
            <person name="Choi K."/>
            <person name="Yoon M.H."/>
            <person name="Im W.T."/>
        </authorList>
    </citation>
    <scope>NUCLEOTIDE SEQUENCE [LARGE SCALE GENOMIC DNA]</scope>
    <source>
        <strain evidence="8 9">BS-11</strain>
    </source>
</reference>
<feature type="transmembrane region" description="Helical" evidence="6">
    <location>
        <begin position="284"/>
        <end position="302"/>
    </location>
</feature>
<organism evidence="8 9">
    <name type="scientific">Allosphingosinicella ginsenosidimutans</name>
    <dbReference type="NCBI Taxonomy" id="1176539"/>
    <lineage>
        <taxon>Bacteria</taxon>
        <taxon>Pseudomonadati</taxon>
        <taxon>Pseudomonadota</taxon>
        <taxon>Alphaproteobacteria</taxon>
        <taxon>Sphingomonadales</taxon>
        <taxon>Sphingomonadaceae</taxon>
        <taxon>Allosphingosinicella</taxon>
    </lineage>
</organism>
<gene>
    <name evidence="8" type="ORF">FRZ32_01150</name>
</gene>
<sequence>MSLRSGAMVQEAAEAGFEGQTQWRMIVALTMIFSISSIDRNIISLLVEPIRHDLGLTDVQMSLLLGFSFVFLFTVCAFPAGYLADRMSRRLLIAIASIFWSIMGLVCALATGFWQLFLGRLGLGAGEAALPPSAFALMRDGIRPEHRARAFGIYYMSPILGRGLGNWGGALILSLAAAGTFAGVPLLGRLHPWQIAIATPALIGIPLAALLFTFREPKRQERTPQRGAATFGELFRHIGANRRVYLLIYGAMFLAQIGNGWNQWLPAAIGRTWHLTPGEIGRVLGPIALVTGPVVLFSLGYIMDRLGKKSPDAVMRVAFIGTALHILPTLFILLAPSIPVMWGSVFFSLLFDGGVLIATSAALSFVTPTRLMGKATAFYAVATNTGSAIGPTIFALVGKYFFTGPLALPSAMLACYPVIMIASMVALWFGGRELLRRAAVEAEAANG</sequence>
<comment type="subcellular location">
    <subcellularLocation>
        <location evidence="1">Membrane</location>
        <topology evidence="1">Multi-pass membrane protein</topology>
    </subcellularLocation>
</comment>
<dbReference type="InterPro" id="IPR011701">
    <property type="entry name" value="MFS"/>
</dbReference>
<feature type="transmembrane region" description="Helical" evidence="6">
    <location>
        <begin position="159"/>
        <end position="187"/>
    </location>
</feature>
<proteinExistence type="predicted"/>
<dbReference type="EMBL" id="VOQQ01000001">
    <property type="protein sequence ID" value="TXC62382.1"/>
    <property type="molecule type" value="Genomic_DNA"/>
</dbReference>
<dbReference type="PANTHER" id="PTHR23505">
    <property type="entry name" value="SPINSTER"/>
    <property type="match status" value="1"/>
</dbReference>
<feature type="domain" description="Major facilitator superfamily (MFS) profile" evidence="7">
    <location>
        <begin position="25"/>
        <end position="434"/>
    </location>
</feature>
<evidence type="ECO:0000256" key="1">
    <source>
        <dbReference type="ARBA" id="ARBA00004141"/>
    </source>
</evidence>
<dbReference type="InterPro" id="IPR036259">
    <property type="entry name" value="MFS_trans_sf"/>
</dbReference>
<evidence type="ECO:0000256" key="2">
    <source>
        <dbReference type="ARBA" id="ARBA00022448"/>
    </source>
</evidence>
<feature type="transmembrane region" description="Helical" evidence="6">
    <location>
        <begin position="193"/>
        <end position="214"/>
    </location>
</feature>
<dbReference type="Pfam" id="PF07690">
    <property type="entry name" value="MFS_1"/>
    <property type="match status" value="1"/>
</dbReference>
<feature type="transmembrane region" description="Helical" evidence="6">
    <location>
        <begin position="25"/>
        <end position="43"/>
    </location>
</feature>
<evidence type="ECO:0000256" key="5">
    <source>
        <dbReference type="ARBA" id="ARBA00023136"/>
    </source>
</evidence>
<dbReference type="RefSeq" id="WP_147041770.1">
    <property type="nucleotide sequence ID" value="NZ_BAABIR010000001.1"/>
</dbReference>
<name>A0A5C6TP91_9SPHN</name>
<dbReference type="GO" id="GO:0016020">
    <property type="term" value="C:membrane"/>
    <property type="evidence" value="ECO:0007669"/>
    <property type="project" value="UniProtKB-SubCell"/>
</dbReference>
<dbReference type="GO" id="GO:0022857">
    <property type="term" value="F:transmembrane transporter activity"/>
    <property type="evidence" value="ECO:0007669"/>
    <property type="project" value="InterPro"/>
</dbReference>
<feature type="transmembrane region" description="Helical" evidence="6">
    <location>
        <begin position="341"/>
        <end position="366"/>
    </location>
</feature>
<dbReference type="SUPFAM" id="SSF103473">
    <property type="entry name" value="MFS general substrate transporter"/>
    <property type="match status" value="1"/>
</dbReference>